<organism evidence="2 3">
    <name type="scientific">Brassica cretica</name>
    <name type="common">Mustard</name>
    <dbReference type="NCBI Taxonomy" id="69181"/>
    <lineage>
        <taxon>Eukaryota</taxon>
        <taxon>Viridiplantae</taxon>
        <taxon>Streptophyta</taxon>
        <taxon>Embryophyta</taxon>
        <taxon>Tracheophyta</taxon>
        <taxon>Spermatophyta</taxon>
        <taxon>Magnoliopsida</taxon>
        <taxon>eudicotyledons</taxon>
        <taxon>Gunneridae</taxon>
        <taxon>Pentapetalae</taxon>
        <taxon>rosids</taxon>
        <taxon>malvids</taxon>
        <taxon>Brassicales</taxon>
        <taxon>Brassicaceae</taxon>
        <taxon>Brassiceae</taxon>
        <taxon>Brassica</taxon>
    </lineage>
</organism>
<protein>
    <submittedName>
        <fullName evidence="2">Uncharacterized protein</fullName>
    </submittedName>
</protein>
<accession>A0ABQ7EU55</accession>
<comment type="caution">
    <text evidence="2">The sequence shown here is derived from an EMBL/GenBank/DDBJ whole genome shotgun (WGS) entry which is preliminary data.</text>
</comment>
<evidence type="ECO:0000313" key="3">
    <source>
        <dbReference type="Proteomes" id="UP000266723"/>
    </source>
</evidence>
<sequence>MVDLDISRLSGESSGGKGDDTVIVAEETLGPEENAEEAAVPEETAVNEIQKEVAKEVIVARVVVDSEIHKKDGRGETKETEELGETNNLSLVSVGRSPGQLPHINQEVEF</sequence>
<proteinExistence type="predicted"/>
<evidence type="ECO:0000256" key="1">
    <source>
        <dbReference type="SAM" id="MobiDB-lite"/>
    </source>
</evidence>
<gene>
    <name evidence="2" type="ORF">DY000_02049869</name>
</gene>
<keyword evidence="3" id="KW-1185">Reference proteome</keyword>
<dbReference type="EMBL" id="QGKV02000297">
    <property type="protein sequence ID" value="KAF3606765.1"/>
    <property type="molecule type" value="Genomic_DNA"/>
</dbReference>
<dbReference type="Proteomes" id="UP000266723">
    <property type="component" value="Unassembled WGS sequence"/>
</dbReference>
<feature type="region of interest" description="Disordered" evidence="1">
    <location>
        <begin position="1"/>
        <end position="22"/>
    </location>
</feature>
<name>A0ABQ7EU55_BRACR</name>
<reference evidence="2 3" key="1">
    <citation type="journal article" date="2020" name="BMC Genomics">
        <title>Intraspecific diversification of the crop wild relative Brassica cretica Lam. using demographic model selection.</title>
        <authorList>
            <person name="Kioukis A."/>
            <person name="Michalopoulou V.A."/>
            <person name="Briers L."/>
            <person name="Pirintsos S."/>
            <person name="Studholme D.J."/>
            <person name="Pavlidis P."/>
            <person name="Sarris P.F."/>
        </authorList>
    </citation>
    <scope>NUCLEOTIDE SEQUENCE [LARGE SCALE GENOMIC DNA]</scope>
    <source>
        <strain evidence="3">cv. PFS-1207/04</strain>
    </source>
</reference>
<evidence type="ECO:0000313" key="2">
    <source>
        <dbReference type="EMBL" id="KAF3606765.1"/>
    </source>
</evidence>